<keyword evidence="2" id="KW-1185">Reference proteome</keyword>
<dbReference type="AlphaFoldDB" id="A0A9D4JBB9"/>
<name>A0A9D4JBB9_DREPO</name>
<evidence type="ECO:0000313" key="1">
    <source>
        <dbReference type="EMBL" id="KAH3801742.1"/>
    </source>
</evidence>
<gene>
    <name evidence="1" type="ORF">DPMN_155403</name>
</gene>
<accession>A0A9D4JBB9</accession>
<protein>
    <submittedName>
        <fullName evidence="1">Uncharacterized protein</fullName>
    </submittedName>
</protein>
<reference evidence="1" key="1">
    <citation type="journal article" date="2019" name="bioRxiv">
        <title>The Genome of the Zebra Mussel, Dreissena polymorpha: A Resource for Invasive Species Research.</title>
        <authorList>
            <person name="McCartney M.A."/>
            <person name="Auch B."/>
            <person name="Kono T."/>
            <person name="Mallez S."/>
            <person name="Zhang Y."/>
            <person name="Obille A."/>
            <person name="Becker A."/>
            <person name="Abrahante J.E."/>
            <person name="Garbe J."/>
            <person name="Badalamenti J.P."/>
            <person name="Herman A."/>
            <person name="Mangelson H."/>
            <person name="Liachko I."/>
            <person name="Sullivan S."/>
            <person name="Sone E.D."/>
            <person name="Koren S."/>
            <person name="Silverstein K.A.T."/>
            <person name="Beckman K.B."/>
            <person name="Gohl D.M."/>
        </authorList>
    </citation>
    <scope>NUCLEOTIDE SEQUENCE</scope>
    <source>
        <strain evidence="1">Duluth1</strain>
        <tissue evidence="1">Whole animal</tissue>
    </source>
</reference>
<sequence length="149" mass="17756">MPDYHFADLQKRVRTLVCKVYGDVDTIVEKTYSSTEDRYFERRLSQMANTLQSLWKVVSSFSNTRTNFRLEEYLKTSEVDFYDKHLGIYCVKTTNAIQQQICDLETRIDVLYNLPLHVLQRNSFDKYIESENKTQSERTDTMIKTIKNR</sequence>
<proteinExistence type="predicted"/>
<evidence type="ECO:0000313" key="2">
    <source>
        <dbReference type="Proteomes" id="UP000828390"/>
    </source>
</evidence>
<dbReference type="EMBL" id="JAIWYP010000007">
    <property type="protein sequence ID" value="KAH3801742.1"/>
    <property type="molecule type" value="Genomic_DNA"/>
</dbReference>
<comment type="caution">
    <text evidence="1">The sequence shown here is derived from an EMBL/GenBank/DDBJ whole genome shotgun (WGS) entry which is preliminary data.</text>
</comment>
<reference evidence="1" key="2">
    <citation type="submission" date="2020-11" db="EMBL/GenBank/DDBJ databases">
        <authorList>
            <person name="McCartney M.A."/>
            <person name="Auch B."/>
            <person name="Kono T."/>
            <person name="Mallez S."/>
            <person name="Becker A."/>
            <person name="Gohl D.M."/>
            <person name="Silverstein K.A.T."/>
            <person name="Koren S."/>
            <person name="Bechman K.B."/>
            <person name="Herman A."/>
            <person name="Abrahante J.E."/>
            <person name="Garbe J."/>
        </authorList>
    </citation>
    <scope>NUCLEOTIDE SEQUENCE</scope>
    <source>
        <strain evidence="1">Duluth1</strain>
        <tissue evidence="1">Whole animal</tissue>
    </source>
</reference>
<dbReference type="Proteomes" id="UP000828390">
    <property type="component" value="Unassembled WGS sequence"/>
</dbReference>
<organism evidence="1 2">
    <name type="scientific">Dreissena polymorpha</name>
    <name type="common">Zebra mussel</name>
    <name type="synonym">Mytilus polymorpha</name>
    <dbReference type="NCBI Taxonomy" id="45954"/>
    <lineage>
        <taxon>Eukaryota</taxon>
        <taxon>Metazoa</taxon>
        <taxon>Spiralia</taxon>
        <taxon>Lophotrochozoa</taxon>
        <taxon>Mollusca</taxon>
        <taxon>Bivalvia</taxon>
        <taxon>Autobranchia</taxon>
        <taxon>Heteroconchia</taxon>
        <taxon>Euheterodonta</taxon>
        <taxon>Imparidentia</taxon>
        <taxon>Neoheterodontei</taxon>
        <taxon>Myida</taxon>
        <taxon>Dreissenoidea</taxon>
        <taxon>Dreissenidae</taxon>
        <taxon>Dreissena</taxon>
    </lineage>
</organism>